<name>A0A397GUY7_9GLOM</name>
<dbReference type="OrthoDB" id="2437716at2759"/>
<organism evidence="1 2">
    <name type="scientific">Diversispora epigaea</name>
    <dbReference type="NCBI Taxonomy" id="1348612"/>
    <lineage>
        <taxon>Eukaryota</taxon>
        <taxon>Fungi</taxon>
        <taxon>Fungi incertae sedis</taxon>
        <taxon>Mucoromycota</taxon>
        <taxon>Glomeromycotina</taxon>
        <taxon>Glomeromycetes</taxon>
        <taxon>Diversisporales</taxon>
        <taxon>Diversisporaceae</taxon>
        <taxon>Diversispora</taxon>
    </lineage>
</organism>
<keyword evidence="2" id="KW-1185">Reference proteome</keyword>
<reference evidence="1 2" key="1">
    <citation type="submission" date="2018-08" db="EMBL/GenBank/DDBJ databases">
        <title>Genome and evolution of the arbuscular mycorrhizal fungus Diversispora epigaea (formerly Glomus versiforme) and its bacterial endosymbionts.</title>
        <authorList>
            <person name="Sun X."/>
            <person name="Fei Z."/>
            <person name="Harrison M."/>
        </authorList>
    </citation>
    <scope>NUCLEOTIDE SEQUENCE [LARGE SCALE GENOMIC DNA]</scope>
    <source>
        <strain evidence="1 2">IT104</strain>
    </source>
</reference>
<dbReference type="Proteomes" id="UP000266861">
    <property type="component" value="Unassembled WGS sequence"/>
</dbReference>
<evidence type="ECO:0000313" key="2">
    <source>
        <dbReference type="Proteomes" id="UP000266861"/>
    </source>
</evidence>
<proteinExistence type="predicted"/>
<accession>A0A397GUY7</accession>
<evidence type="ECO:0000313" key="1">
    <source>
        <dbReference type="EMBL" id="RHZ53468.1"/>
    </source>
</evidence>
<comment type="caution">
    <text evidence="1">The sequence shown here is derived from an EMBL/GenBank/DDBJ whole genome shotgun (WGS) entry which is preliminary data.</text>
</comment>
<gene>
    <name evidence="1" type="ORF">Glove_441g17</name>
</gene>
<dbReference type="AlphaFoldDB" id="A0A397GUY7"/>
<dbReference type="EMBL" id="PQFF01000388">
    <property type="protein sequence ID" value="RHZ53468.1"/>
    <property type="molecule type" value="Genomic_DNA"/>
</dbReference>
<sequence>MARYCEINLNVFDWLYWPWHVTVSLGFCAKLQELKKGFFERNVFADNYDTFVSAELSDPVEQLRLYQTVVSVMIHDPYGPSDNYDTFVSAELSDPVEQLRLYQTVVSVMIHDPYGPFKQEITEATMEFNQE</sequence>
<protein>
    <submittedName>
        <fullName evidence="1">Uncharacterized protein</fullName>
    </submittedName>
</protein>